<comment type="caution">
    <text evidence="3">The sequence shown here is derived from an EMBL/GenBank/DDBJ whole genome shotgun (WGS) entry which is preliminary data.</text>
</comment>
<dbReference type="STRING" id="1447875.A0A2B7X1D6"/>
<gene>
    <name evidence="3" type="ORF">AJ79_07621</name>
</gene>
<dbReference type="OrthoDB" id="5366531at2759"/>
<feature type="region of interest" description="Disordered" evidence="1">
    <location>
        <begin position="44"/>
        <end position="103"/>
    </location>
</feature>
<evidence type="ECO:0008006" key="5">
    <source>
        <dbReference type="Google" id="ProtNLM"/>
    </source>
</evidence>
<name>A0A2B7X1D6_9EURO</name>
<dbReference type="EMBL" id="PDNB01000158">
    <property type="protein sequence ID" value="PGH02508.1"/>
    <property type="molecule type" value="Genomic_DNA"/>
</dbReference>
<feature type="chain" id="PRO_5012134641" description="Pentatricopeptide repeat domain-containing protein" evidence="2">
    <location>
        <begin position="24"/>
        <end position="919"/>
    </location>
</feature>
<dbReference type="InterPro" id="IPR011990">
    <property type="entry name" value="TPR-like_helical_dom_sf"/>
</dbReference>
<evidence type="ECO:0000313" key="3">
    <source>
        <dbReference type="EMBL" id="PGH02508.1"/>
    </source>
</evidence>
<organism evidence="3 4">
    <name type="scientific">Helicocarpus griseus UAMH5409</name>
    <dbReference type="NCBI Taxonomy" id="1447875"/>
    <lineage>
        <taxon>Eukaryota</taxon>
        <taxon>Fungi</taxon>
        <taxon>Dikarya</taxon>
        <taxon>Ascomycota</taxon>
        <taxon>Pezizomycotina</taxon>
        <taxon>Eurotiomycetes</taxon>
        <taxon>Eurotiomycetidae</taxon>
        <taxon>Onygenales</taxon>
        <taxon>Ajellomycetaceae</taxon>
        <taxon>Helicocarpus</taxon>
    </lineage>
</organism>
<feature type="compositionally biased region" description="Basic and acidic residues" evidence="1">
    <location>
        <begin position="47"/>
        <end position="64"/>
    </location>
</feature>
<reference evidence="3 4" key="1">
    <citation type="submission" date="2017-10" db="EMBL/GenBank/DDBJ databases">
        <title>Comparative genomics in systemic dimorphic fungi from Ajellomycetaceae.</title>
        <authorList>
            <person name="Munoz J.F."/>
            <person name="Mcewen J.G."/>
            <person name="Clay O.K."/>
            <person name="Cuomo C.A."/>
        </authorList>
    </citation>
    <scope>NUCLEOTIDE SEQUENCE [LARGE SCALE GENOMIC DNA]</scope>
    <source>
        <strain evidence="3 4">UAMH5409</strain>
    </source>
</reference>
<dbReference type="Gene3D" id="1.25.40.10">
    <property type="entry name" value="Tetratricopeptide repeat domain"/>
    <property type="match status" value="1"/>
</dbReference>
<evidence type="ECO:0000313" key="4">
    <source>
        <dbReference type="Proteomes" id="UP000223968"/>
    </source>
</evidence>
<proteinExistence type="predicted"/>
<evidence type="ECO:0000256" key="2">
    <source>
        <dbReference type="SAM" id="SignalP"/>
    </source>
</evidence>
<keyword evidence="2" id="KW-0732">Signal</keyword>
<feature type="signal peptide" evidence="2">
    <location>
        <begin position="1"/>
        <end position="23"/>
    </location>
</feature>
<keyword evidence="4" id="KW-1185">Reference proteome</keyword>
<feature type="compositionally biased region" description="Basic residues" evidence="1">
    <location>
        <begin position="73"/>
        <end position="82"/>
    </location>
</feature>
<protein>
    <recommendedName>
        <fullName evidence="5">Pentatricopeptide repeat domain-containing protein</fullName>
    </recommendedName>
</protein>
<evidence type="ECO:0000256" key="1">
    <source>
        <dbReference type="SAM" id="MobiDB-lite"/>
    </source>
</evidence>
<accession>A0A2B7X1D6</accession>
<sequence length="919" mass="105666">MQLALQKLLRTRSSLSLLSSLLAAPVGVDQFPSKGKCIRCAVHRTKSRQDRSDAADLPREDSIGARRGPQRSYHAKPQKLHGSRPTTATHKRRSGHISDSQRYFSARAVPATADYSTVRGRKTAPESLALLNHPDESDTPISKNWLSDPQRMKFESDVGHSRDIGSKLVDNPRFADDFELWKNLLLYRKRHDAIDGVMDIWRGLRERGKPVDLPVVGPHALFFWGNLLSVGRKRGQFLEEIHAYASQLKQSGTMWDEEEYYKSIVVELFKEGRYSQAVQWHERLKDTHITHQNELLLQLFEHATKARSGLRAFRKICRTFEDHQIYSIVVPSLSRARMLADAFAMHNFLVQRNDLPQTFKDVEPLVRHLKRFGSQKEKETFSNVMNHHGLFQNEALMVSLPFGRKDATDRDADDTTKVRGEEGEGVIVNEALGARLFATNSFKFGLILEGIRAFGATGIGPQTLRQMALKAGNADVLLDQIESLKREGISIGNSAFSKVVYRLALEGNESVLDELIRSDLHPDVLENVETLEELLTSSSMADDHPRASMLLKVLSLLPTEDPYNYNIMLRNAIHMGDSEGLPRILDEMCEHDVKVSKRSFCLMTERILPPRRAGLQKSRDMQHLDSVLYLIELFQNMVRKGFEIPPIYWKEALKQLGMAADWHDFRKICHWLVHAYSPIDSKLSNPRSLDPILPEDPIHQIDDKLLLPAAHPMSPLRQLFSPQFQKAIIAWGFNLEPNAKERHYNPFSETGEEELIPWLRGHVLLRELKERGVIVQLNTVRKITRQRFAVLFGEYRESSRPKNRMLRYTNPWTLQEILRDIDKVWGFSLFGEMAEQDLEALVNPLPNAQGVKRYNERILAEYRFRSGEAQDEDGEGSHWRYFVRRPRKKYVEEKIKIEKRWRVDDQGIVRHVSPANEST</sequence>
<dbReference type="AlphaFoldDB" id="A0A2B7X1D6"/>
<dbReference type="Proteomes" id="UP000223968">
    <property type="component" value="Unassembled WGS sequence"/>
</dbReference>